<protein>
    <submittedName>
        <fullName evidence="2">(Atlantic silverside) hypothetical protein</fullName>
    </submittedName>
</protein>
<name>A0A8S4BXS9_9TELE</name>
<keyword evidence="3" id="KW-1185">Reference proteome</keyword>
<feature type="region of interest" description="Disordered" evidence="1">
    <location>
        <begin position="411"/>
        <end position="437"/>
    </location>
</feature>
<feature type="compositionally biased region" description="Basic and acidic residues" evidence="1">
    <location>
        <begin position="205"/>
        <end position="229"/>
    </location>
</feature>
<accession>A0A8S4BXS9</accession>
<feature type="non-terminal residue" evidence="2">
    <location>
        <position position="1"/>
    </location>
</feature>
<evidence type="ECO:0000256" key="1">
    <source>
        <dbReference type="SAM" id="MobiDB-lite"/>
    </source>
</evidence>
<dbReference type="EMBL" id="CAJRST010038556">
    <property type="protein sequence ID" value="CAG6012252.1"/>
    <property type="molecule type" value="Genomic_DNA"/>
</dbReference>
<organism evidence="2 3">
    <name type="scientific">Menidia menidia</name>
    <name type="common">Atlantic silverside</name>
    <dbReference type="NCBI Taxonomy" id="238744"/>
    <lineage>
        <taxon>Eukaryota</taxon>
        <taxon>Metazoa</taxon>
        <taxon>Chordata</taxon>
        <taxon>Craniata</taxon>
        <taxon>Vertebrata</taxon>
        <taxon>Euteleostomi</taxon>
        <taxon>Actinopterygii</taxon>
        <taxon>Neopterygii</taxon>
        <taxon>Teleostei</taxon>
        <taxon>Neoteleostei</taxon>
        <taxon>Acanthomorphata</taxon>
        <taxon>Ovalentaria</taxon>
        <taxon>Atherinomorphae</taxon>
        <taxon>Atheriniformes</taxon>
        <taxon>Atherinopsidae</taxon>
        <taxon>Menidiinae</taxon>
        <taxon>Menidia</taxon>
    </lineage>
</organism>
<gene>
    <name evidence="2" type="ORF">MMEN_LOCUS19112</name>
</gene>
<feature type="region of interest" description="Disordered" evidence="1">
    <location>
        <begin position="175"/>
        <end position="237"/>
    </location>
</feature>
<dbReference type="Proteomes" id="UP000677803">
    <property type="component" value="Unassembled WGS sequence"/>
</dbReference>
<comment type="caution">
    <text evidence="2">The sequence shown here is derived from an EMBL/GenBank/DDBJ whole genome shotgun (WGS) entry which is preliminary data.</text>
</comment>
<dbReference type="AlphaFoldDB" id="A0A8S4BXS9"/>
<evidence type="ECO:0000313" key="3">
    <source>
        <dbReference type="Proteomes" id="UP000677803"/>
    </source>
</evidence>
<dbReference type="OrthoDB" id="8929799at2759"/>
<reference evidence="2" key="1">
    <citation type="submission" date="2021-05" db="EMBL/GenBank/DDBJ databases">
        <authorList>
            <person name="Tigano A."/>
        </authorList>
    </citation>
    <scope>NUCLEOTIDE SEQUENCE</scope>
</reference>
<sequence>HQEENEKKRYQNFTNTHKNTTVKNKLINDLIPVLTRIDQSKLPGKYKVWCYQFTLYQRLLWPLKMSEIPSSTVSKMDMKANSFIRKWLGLPRCISEAGLFGRNMLQLPLRSLQLGYKQKKTRLVLELRESTDESVRNANARVLTGRKWNAQTEVDQAVSQLQHKEIVGRVQRVPKARAKKHKANGPNVAEGRGVTEEEGPLVENKSPREHEDPVLTTPDRTEPITETKKPARRNKIKWPKSSEAEAWRVLDADLIKTLQESLRGGAVAKLNRMGDIIYQTCKDRFGETVPRQRSIQREKGRERRKSYSWCKGVNRTNVKDLFGRSLQCSCGFHKRLLWPIKMSEIPSSTVSRMDGKANSFIRKWLGLPRCISEAGLFGMNMLQLPLRSLQLGYKQEETRLVLELRESTDESVRNANARGDVPVTAPPPGDVPGLKGRNVDERWFLADDPAADPWAPEEVRQAAMPGRI</sequence>
<feature type="non-terminal residue" evidence="2">
    <location>
        <position position="468"/>
    </location>
</feature>
<proteinExistence type="predicted"/>
<evidence type="ECO:0000313" key="2">
    <source>
        <dbReference type="EMBL" id="CAG6012252.1"/>
    </source>
</evidence>